<feature type="signal peptide" evidence="6">
    <location>
        <begin position="1"/>
        <end position="19"/>
    </location>
</feature>
<accession>A0A2M8J5V4</accession>
<feature type="region of interest" description="Disordered" evidence="5">
    <location>
        <begin position="432"/>
        <end position="462"/>
    </location>
</feature>
<dbReference type="Pfam" id="PF01547">
    <property type="entry name" value="SBP_bac_1"/>
    <property type="match status" value="1"/>
</dbReference>
<evidence type="ECO:0000256" key="5">
    <source>
        <dbReference type="SAM" id="MobiDB-lite"/>
    </source>
</evidence>
<dbReference type="SUPFAM" id="SSF53850">
    <property type="entry name" value="Periplasmic binding protein-like II"/>
    <property type="match status" value="1"/>
</dbReference>
<dbReference type="Gene3D" id="3.40.190.10">
    <property type="entry name" value="Periplasmic binding protein-like II"/>
    <property type="match status" value="2"/>
</dbReference>
<dbReference type="AlphaFoldDB" id="A0A2M8J5V4"/>
<evidence type="ECO:0008006" key="9">
    <source>
        <dbReference type="Google" id="ProtNLM"/>
    </source>
</evidence>
<sequence length="462" mass="51240">MYSTAAALTMCLGAASAKAETELTFVWHAGTCADALLEIAKDYPDESVTIVPALVPYGPEWHNKIASEFAIKGDGFDFAMWDSQSTAEFAGGGHAVKINDIFDSSDVLSSEIFPAASLSQYGEYPDNSGDFYGLPMNQDAYGLMYRQDLFDDPEEQAAFKEKYGRDLTVPETYQEAKEVAEFFTRPDEGLYGWGQMGGREYDFATTASNSFLWSFGGELYNPETYEVLGYLNSPASIDGVQAYVDMFEYGPPGSGSWGFDEVNAAFQQGQLAMAMQWFYFNGSNADPAVNKFAESTSFGILPGAIGRDGKFRRQFSVGGQGMGINKYSQKLPELVKFMEWYFQPEQQERYAAVCQTGLKAVLESDDWQGLNSYNAQFSTALQYLNDYWHLPEYPVLLDQLQEEISNAITGSKTVEEALTDAAKKHERTLQRAGYEISRSDSTPEVPDQEITPVGQDQVVPVN</sequence>
<dbReference type="InterPro" id="IPR050490">
    <property type="entry name" value="Bact_solute-bd_prot1"/>
</dbReference>
<evidence type="ECO:0000313" key="7">
    <source>
        <dbReference type="EMBL" id="PJE38157.1"/>
    </source>
</evidence>
<comment type="similarity">
    <text evidence="2">Belongs to the bacterial solute-binding protein 1 family.</text>
</comment>
<dbReference type="PANTHER" id="PTHR43649:SF34">
    <property type="entry name" value="ABC TRANSPORTER PERIPLASMIC-BINDING PROTEIN YCJN-RELATED"/>
    <property type="match status" value="1"/>
</dbReference>
<evidence type="ECO:0000313" key="8">
    <source>
        <dbReference type="Proteomes" id="UP000231553"/>
    </source>
</evidence>
<evidence type="ECO:0000256" key="1">
    <source>
        <dbReference type="ARBA" id="ARBA00004418"/>
    </source>
</evidence>
<evidence type="ECO:0000256" key="2">
    <source>
        <dbReference type="ARBA" id="ARBA00008520"/>
    </source>
</evidence>
<dbReference type="GO" id="GO:0042597">
    <property type="term" value="C:periplasmic space"/>
    <property type="evidence" value="ECO:0007669"/>
    <property type="project" value="UniProtKB-SubCell"/>
</dbReference>
<keyword evidence="3" id="KW-0813">Transport</keyword>
<reference evidence="7 8" key="1">
    <citation type="journal article" date="2018" name="Int. J. Syst. Evol. Microbiol.">
        <title>Pseudooceanicola lipolyticus sp. nov., a marine alphaproteobacterium, reclassification of Oceanicola flagellatus as Pseudooceanicola flagellatus comb. nov. and emended description of the genus Pseudooceanicola.</title>
        <authorList>
            <person name="Huang M.-M."/>
            <person name="Guo L.-L."/>
            <person name="Wu Y.-H."/>
            <person name="Lai Q.-L."/>
            <person name="Shao Z.-Z."/>
            <person name="Wang C.-S."/>
            <person name="Wu M."/>
            <person name="Xu X.-W."/>
        </authorList>
    </citation>
    <scope>NUCLEOTIDE SEQUENCE [LARGE SCALE GENOMIC DNA]</scope>
    <source>
        <strain evidence="7 8">157</strain>
    </source>
</reference>
<keyword evidence="4 6" id="KW-0732">Signal</keyword>
<dbReference type="EMBL" id="PGTB01000004">
    <property type="protein sequence ID" value="PJE38157.1"/>
    <property type="molecule type" value="Genomic_DNA"/>
</dbReference>
<dbReference type="Proteomes" id="UP000231553">
    <property type="component" value="Unassembled WGS sequence"/>
</dbReference>
<gene>
    <name evidence="7" type="ORF">CVM52_03170</name>
</gene>
<comment type="subcellular location">
    <subcellularLocation>
        <location evidence="1">Periplasm</location>
    </subcellularLocation>
</comment>
<protein>
    <recommendedName>
        <fullName evidence="9">ABC transporter substrate-binding protein</fullName>
    </recommendedName>
</protein>
<organism evidence="7 8">
    <name type="scientific">Pseudooceanicola lipolyticus</name>
    <dbReference type="NCBI Taxonomy" id="2029104"/>
    <lineage>
        <taxon>Bacteria</taxon>
        <taxon>Pseudomonadati</taxon>
        <taxon>Pseudomonadota</taxon>
        <taxon>Alphaproteobacteria</taxon>
        <taxon>Rhodobacterales</taxon>
        <taxon>Paracoccaceae</taxon>
        <taxon>Pseudooceanicola</taxon>
    </lineage>
</organism>
<comment type="caution">
    <text evidence="7">The sequence shown here is derived from an EMBL/GenBank/DDBJ whole genome shotgun (WGS) entry which is preliminary data.</text>
</comment>
<evidence type="ECO:0000256" key="3">
    <source>
        <dbReference type="ARBA" id="ARBA00022448"/>
    </source>
</evidence>
<name>A0A2M8J5V4_9RHOB</name>
<evidence type="ECO:0000256" key="6">
    <source>
        <dbReference type="SAM" id="SignalP"/>
    </source>
</evidence>
<keyword evidence="8" id="KW-1185">Reference proteome</keyword>
<feature type="chain" id="PRO_5014773351" description="ABC transporter substrate-binding protein" evidence="6">
    <location>
        <begin position="20"/>
        <end position="462"/>
    </location>
</feature>
<dbReference type="InterPro" id="IPR006059">
    <property type="entry name" value="SBP"/>
</dbReference>
<proteinExistence type="inferred from homology"/>
<dbReference type="PANTHER" id="PTHR43649">
    <property type="entry name" value="ARABINOSE-BINDING PROTEIN-RELATED"/>
    <property type="match status" value="1"/>
</dbReference>
<evidence type="ECO:0000256" key="4">
    <source>
        <dbReference type="ARBA" id="ARBA00022729"/>
    </source>
</evidence>